<evidence type="ECO:0000313" key="10">
    <source>
        <dbReference type="Proteomes" id="UP001519460"/>
    </source>
</evidence>
<organism evidence="9 10">
    <name type="scientific">Batillaria attramentaria</name>
    <dbReference type="NCBI Taxonomy" id="370345"/>
    <lineage>
        <taxon>Eukaryota</taxon>
        <taxon>Metazoa</taxon>
        <taxon>Spiralia</taxon>
        <taxon>Lophotrochozoa</taxon>
        <taxon>Mollusca</taxon>
        <taxon>Gastropoda</taxon>
        <taxon>Caenogastropoda</taxon>
        <taxon>Sorbeoconcha</taxon>
        <taxon>Cerithioidea</taxon>
        <taxon>Batillariidae</taxon>
        <taxon>Batillaria</taxon>
    </lineage>
</organism>
<keyword evidence="5" id="KW-0339">Growth factor</keyword>
<accession>A0ABD0J7A6</accession>
<evidence type="ECO:0000256" key="1">
    <source>
        <dbReference type="ARBA" id="ARBA00004613"/>
    </source>
</evidence>
<dbReference type="GO" id="GO:0005576">
    <property type="term" value="C:extracellular region"/>
    <property type="evidence" value="ECO:0007669"/>
    <property type="project" value="UniProtKB-SubCell"/>
</dbReference>
<evidence type="ECO:0000259" key="8">
    <source>
        <dbReference type="Pfam" id="PF00688"/>
    </source>
</evidence>
<feature type="non-terminal residue" evidence="9">
    <location>
        <position position="1"/>
    </location>
</feature>
<proteinExistence type="inferred from homology"/>
<evidence type="ECO:0000256" key="3">
    <source>
        <dbReference type="ARBA" id="ARBA00022525"/>
    </source>
</evidence>
<name>A0ABD0J7A6_9CAEN</name>
<feature type="domain" description="TGF-beta propeptide" evidence="8">
    <location>
        <begin position="16"/>
        <end position="178"/>
    </location>
</feature>
<keyword evidence="4" id="KW-0732">Signal</keyword>
<comment type="similarity">
    <text evidence="2">Belongs to the TGF-beta family.</text>
</comment>
<dbReference type="InterPro" id="IPR015615">
    <property type="entry name" value="TGF-beta-rel"/>
</dbReference>
<keyword evidence="7" id="KW-0325">Glycoprotein</keyword>
<dbReference type="PANTHER" id="PTHR11848">
    <property type="entry name" value="TGF-BETA FAMILY"/>
    <property type="match status" value="1"/>
</dbReference>
<keyword evidence="10" id="KW-1185">Reference proteome</keyword>
<comment type="caution">
    <text evidence="9">The sequence shown here is derived from an EMBL/GenBank/DDBJ whole genome shotgun (WGS) entry which is preliminary data.</text>
</comment>
<evidence type="ECO:0000256" key="4">
    <source>
        <dbReference type="ARBA" id="ARBA00022729"/>
    </source>
</evidence>
<reference evidence="9 10" key="1">
    <citation type="journal article" date="2023" name="Sci. Data">
        <title>Genome assembly of the Korean intertidal mud-creeper Batillaria attramentaria.</title>
        <authorList>
            <person name="Patra A.K."/>
            <person name="Ho P.T."/>
            <person name="Jun S."/>
            <person name="Lee S.J."/>
            <person name="Kim Y."/>
            <person name="Won Y.J."/>
        </authorList>
    </citation>
    <scope>NUCLEOTIDE SEQUENCE [LARGE SCALE GENOMIC DNA]</scope>
    <source>
        <strain evidence="9">Wonlab-2016</strain>
    </source>
</reference>
<keyword evidence="3" id="KW-0964">Secreted</keyword>
<dbReference type="AlphaFoldDB" id="A0ABD0J7A6"/>
<gene>
    <name evidence="9" type="ORF">BaRGS_00038079</name>
</gene>
<protein>
    <recommendedName>
        <fullName evidence="8">TGF-beta propeptide domain-containing protein</fullName>
    </recommendedName>
</protein>
<evidence type="ECO:0000313" key="9">
    <source>
        <dbReference type="EMBL" id="KAK7463913.1"/>
    </source>
</evidence>
<dbReference type="EMBL" id="JACVVK020000598">
    <property type="protein sequence ID" value="KAK7463913.1"/>
    <property type="molecule type" value="Genomic_DNA"/>
</dbReference>
<keyword evidence="6" id="KW-1015">Disulfide bond</keyword>
<sequence>KAANYLTRNCVCVADHHVDTGCDPRTCHRLIFNVTNIPTTEVVAAAELRIFLGLNPNKQGHQGAEVKSAPCEGLKESECAEAADSDSTRGAQHQPQRERYRLEVHEIMQPVGGDSDEDCISRLIDTRHVEPGDVASWESFDIQPAVLKWKRGPRHNHGLEIRLFSASPSVSTSRHVRLRARGGLVRRPVARGAPSVGDLHGRRARPEVQIFTLQAKR</sequence>
<evidence type="ECO:0000256" key="5">
    <source>
        <dbReference type="ARBA" id="ARBA00023030"/>
    </source>
</evidence>
<dbReference type="Pfam" id="PF00688">
    <property type="entry name" value="TGFb_propeptide"/>
    <property type="match status" value="1"/>
</dbReference>
<dbReference type="PANTHER" id="PTHR11848:SF263">
    <property type="entry name" value="PROTEIN DECAPENTAPLEGIC"/>
    <property type="match status" value="1"/>
</dbReference>
<evidence type="ECO:0000256" key="6">
    <source>
        <dbReference type="ARBA" id="ARBA00023157"/>
    </source>
</evidence>
<dbReference type="InterPro" id="IPR001111">
    <property type="entry name" value="TGF-b_propeptide"/>
</dbReference>
<evidence type="ECO:0000256" key="2">
    <source>
        <dbReference type="ARBA" id="ARBA00006656"/>
    </source>
</evidence>
<dbReference type="Gene3D" id="2.60.120.970">
    <property type="match status" value="1"/>
</dbReference>
<evidence type="ECO:0000256" key="7">
    <source>
        <dbReference type="ARBA" id="ARBA00023180"/>
    </source>
</evidence>
<comment type="subcellular location">
    <subcellularLocation>
        <location evidence="1">Secreted</location>
    </subcellularLocation>
</comment>
<dbReference type="GO" id="GO:0008083">
    <property type="term" value="F:growth factor activity"/>
    <property type="evidence" value="ECO:0007669"/>
    <property type="project" value="UniProtKB-KW"/>
</dbReference>
<dbReference type="Proteomes" id="UP001519460">
    <property type="component" value="Unassembled WGS sequence"/>
</dbReference>